<dbReference type="SUPFAM" id="SSF55326">
    <property type="entry name" value="PurM N-terminal domain-like"/>
    <property type="match status" value="1"/>
</dbReference>
<dbReference type="GO" id="GO:0046084">
    <property type="term" value="P:adenine biosynthetic process"/>
    <property type="evidence" value="ECO:0007669"/>
    <property type="project" value="TreeGrafter"/>
</dbReference>
<evidence type="ECO:0000256" key="5">
    <source>
        <dbReference type="ARBA" id="ARBA00020367"/>
    </source>
</evidence>
<comment type="caution">
    <text evidence="18">The sequence shown here is derived from an EMBL/GenBank/DDBJ whole genome shotgun (WGS) entry which is preliminary data.</text>
</comment>
<dbReference type="GO" id="GO:0005524">
    <property type="term" value="F:ATP binding"/>
    <property type="evidence" value="ECO:0007669"/>
    <property type="project" value="UniProtKB-KW"/>
</dbReference>
<keyword evidence="6 15" id="KW-0963">Cytoplasm</keyword>
<evidence type="ECO:0000259" key="17">
    <source>
        <dbReference type="Pfam" id="PF02769"/>
    </source>
</evidence>
<feature type="domain" description="PurM-like C-terminal" evidence="17">
    <location>
        <begin position="169"/>
        <end position="326"/>
    </location>
</feature>
<dbReference type="InterPro" id="IPR004733">
    <property type="entry name" value="PurM_cligase"/>
</dbReference>
<evidence type="ECO:0000256" key="9">
    <source>
        <dbReference type="ARBA" id="ARBA00022755"/>
    </source>
</evidence>
<dbReference type="HAMAP" id="MF_00741">
    <property type="entry name" value="AIRS"/>
    <property type="match status" value="1"/>
</dbReference>
<dbReference type="AlphaFoldDB" id="A0A1Q6DUU5"/>
<keyword evidence="7 15" id="KW-0436">Ligase</keyword>
<gene>
    <name evidence="15" type="primary">purM</name>
    <name evidence="18" type="ORF">BTN85_0634</name>
</gene>
<dbReference type="GO" id="GO:0006189">
    <property type="term" value="P:'de novo' IMP biosynthetic process"/>
    <property type="evidence" value="ECO:0007669"/>
    <property type="project" value="UniProtKB-UniRule"/>
</dbReference>
<evidence type="ECO:0000313" key="18">
    <source>
        <dbReference type="EMBL" id="OKY78149.1"/>
    </source>
</evidence>
<evidence type="ECO:0000256" key="7">
    <source>
        <dbReference type="ARBA" id="ARBA00022598"/>
    </source>
</evidence>
<dbReference type="UniPathway" id="UPA00074">
    <property type="reaction ID" value="UER00129"/>
</dbReference>
<comment type="similarity">
    <text evidence="3 15">Belongs to the AIR synthase family.</text>
</comment>
<dbReference type="GO" id="GO:0004641">
    <property type="term" value="F:phosphoribosylformylglycinamidine cyclo-ligase activity"/>
    <property type="evidence" value="ECO:0007669"/>
    <property type="project" value="UniProtKB-UniRule"/>
</dbReference>
<comment type="subcellular location">
    <subcellularLocation>
        <location evidence="1 15">Cytoplasm</location>
    </subcellularLocation>
</comment>
<dbReference type="InterPro" id="IPR010918">
    <property type="entry name" value="PurM-like_C_dom"/>
</dbReference>
<evidence type="ECO:0000256" key="6">
    <source>
        <dbReference type="ARBA" id="ARBA00022490"/>
    </source>
</evidence>
<evidence type="ECO:0000256" key="12">
    <source>
        <dbReference type="ARBA" id="ARBA00032931"/>
    </source>
</evidence>
<evidence type="ECO:0000256" key="2">
    <source>
        <dbReference type="ARBA" id="ARBA00004686"/>
    </source>
</evidence>
<dbReference type="PANTHER" id="PTHR10520">
    <property type="entry name" value="TRIFUNCTIONAL PURINE BIOSYNTHETIC PROTEIN ADENOSINE-3-RELATED"/>
    <property type="match status" value="1"/>
</dbReference>
<dbReference type="Gene3D" id="3.30.1330.10">
    <property type="entry name" value="PurM-like, N-terminal domain"/>
    <property type="match status" value="1"/>
</dbReference>
<evidence type="ECO:0000256" key="13">
    <source>
        <dbReference type="ARBA" id="ARBA00033093"/>
    </source>
</evidence>
<evidence type="ECO:0000256" key="14">
    <source>
        <dbReference type="ARBA" id="ARBA00049057"/>
    </source>
</evidence>
<evidence type="ECO:0000256" key="15">
    <source>
        <dbReference type="HAMAP-Rule" id="MF_00741"/>
    </source>
</evidence>
<name>A0A1Q6DUU5_METT1</name>
<comment type="pathway">
    <text evidence="2 15">Purine metabolism; IMP biosynthesis via de novo pathway; 5-amino-1-(5-phospho-D-ribosyl)imidazole from N(2)-formyl-N(1)-(5-phospho-D-ribosyl)glycinamide: step 2/2.</text>
</comment>
<evidence type="ECO:0000259" key="16">
    <source>
        <dbReference type="Pfam" id="PF00586"/>
    </source>
</evidence>
<dbReference type="InParanoid" id="A0A1Q6DUU5"/>
<evidence type="ECO:0000256" key="4">
    <source>
        <dbReference type="ARBA" id="ARBA00013047"/>
    </source>
</evidence>
<comment type="catalytic activity">
    <reaction evidence="14 15">
        <text>2-formamido-N(1)-(5-O-phospho-beta-D-ribosyl)acetamidine + ATP = 5-amino-1-(5-phospho-beta-D-ribosyl)imidazole + ADP + phosphate + H(+)</text>
        <dbReference type="Rhea" id="RHEA:23032"/>
        <dbReference type="ChEBI" id="CHEBI:15378"/>
        <dbReference type="ChEBI" id="CHEBI:30616"/>
        <dbReference type="ChEBI" id="CHEBI:43474"/>
        <dbReference type="ChEBI" id="CHEBI:137981"/>
        <dbReference type="ChEBI" id="CHEBI:147287"/>
        <dbReference type="ChEBI" id="CHEBI:456216"/>
        <dbReference type="EC" id="6.3.3.1"/>
    </reaction>
</comment>
<evidence type="ECO:0000256" key="1">
    <source>
        <dbReference type="ARBA" id="ARBA00004496"/>
    </source>
</evidence>
<dbReference type="SUPFAM" id="SSF56042">
    <property type="entry name" value="PurM C-terminal domain-like"/>
    <property type="match status" value="1"/>
</dbReference>
<dbReference type="STRING" id="1903181.BTN85_0634"/>
<dbReference type="CDD" id="cd02196">
    <property type="entry name" value="PurM"/>
    <property type="match status" value="1"/>
</dbReference>
<dbReference type="GO" id="GO:0005829">
    <property type="term" value="C:cytosol"/>
    <property type="evidence" value="ECO:0007669"/>
    <property type="project" value="TreeGrafter"/>
</dbReference>
<sequence length="333" mass="36305">MDYEDAGVDISQEEKAIAALVKQIEDIQRKDGYNKINVENHFAGILDAGDFYIAMSTDGVGTKVIIANEMNYYEGIGKDLIAMNVNDIISTGAEPIAFVDYLTFEDPDPYVSEGIGRGLSKAAKESNINILGGETATLSEIVNGFDVAGTCIGVINSEENLTLGDSISTGDKIVGIKSSGIHSNGLTLARKSIKKAGYSYHDEFKKNKKIGEELLEPTRIYVKPVLEALNDCKINGLANITGGGLNNLKRLGEFGYHIQELIEPPQIFDFIQECGDVDKKEMYNVFNMGIGYAVITRETEKVIEICKSSGYEAKVIGEVRKGDYVEIDTVGKI</sequence>
<dbReference type="InterPro" id="IPR036676">
    <property type="entry name" value="PurM-like_C_sf"/>
</dbReference>
<feature type="domain" description="PurM-like N-terminal" evidence="16">
    <location>
        <begin position="44"/>
        <end position="155"/>
    </location>
</feature>
<reference evidence="18" key="1">
    <citation type="submission" date="2016-12" db="EMBL/GenBank/DDBJ databases">
        <title>Discovery of methanogenic haloarchaea.</title>
        <authorList>
            <person name="Sorokin D.Y."/>
            <person name="Makarova K.S."/>
            <person name="Abbas B."/>
            <person name="Ferrer M."/>
            <person name="Golyshin P.N."/>
        </authorList>
    </citation>
    <scope>NUCLEOTIDE SEQUENCE [LARGE SCALE GENOMIC DNA]</scope>
    <source>
        <strain evidence="18">HMET1</strain>
    </source>
</reference>
<dbReference type="InterPro" id="IPR016188">
    <property type="entry name" value="PurM-like_N"/>
</dbReference>
<protein>
    <recommendedName>
        <fullName evidence="5 15">Phosphoribosylformylglycinamidine cyclo-ligase</fullName>
        <ecNumber evidence="4 15">6.3.3.1</ecNumber>
    </recommendedName>
    <alternativeName>
        <fullName evidence="12 15">AIR synthase</fullName>
    </alternativeName>
    <alternativeName>
        <fullName evidence="13 15">AIRS</fullName>
    </alternativeName>
    <alternativeName>
        <fullName evidence="11 15">Phosphoribosyl-aminoimidazole synthetase</fullName>
    </alternativeName>
</protein>
<evidence type="ECO:0000256" key="10">
    <source>
        <dbReference type="ARBA" id="ARBA00022840"/>
    </source>
</evidence>
<evidence type="ECO:0000256" key="3">
    <source>
        <dbReference type="ARBA" id="ARBA00010280"/>
    </source>
</evidence>
<dbReference type="EC" id="6.3.3.1" evidence="4 15"/>
<accession>A0A1Q6DUU5</accession>
<dbReference type="Proteomes" id="UP000185744">
    <property type="component" value="Unassembled WGS sequence"/>
</dbReference>
<evidence type="ECO:0000313" key="19">
    <source>
        <dbReference type="Proteomes" id="UP000185744"/>
    </source>
</evidence>
<dbReference type="Pfam" id="PF02769">
    <property type="entry name" value="AIRS_C"/>
    <property type="match status" value="1"/>
</dbReference>
<dbReference type="FunFam" id="3.30.1330.10:FF:000020">
    <property type="entry name" value="Phosphoribosylformylglycinamidine cyclo-ligase"/>
    <property type="match status" value="1"/>
</dbReference>
<dbReference type="GO" id="GO:0004637">
    <property type="term" value="F:phosphoribosylamine-glycine ligase activity"/>
    <property type="evidence" value="ECO:0007669"/>
    <property type="project" value="TreeGrafter"/>
</dbReference>
<dbReference type="FunCoup" id="A0A1Q6DUU5">
    <property type="interactions" value="118"/>
</dbReference>
<proteinExistence type="inferred from homology"/>
<keyword evidence="10 15" id="KW-0067">ATP-binding</keyword>
<keyword evidence="8 15" id="KW-0547">Nucleotide-binding</keyword>
<dbReference type="InterPro" id="IPR036921">
    <property type="entry name" value="PurM-like_N_sf"/>
</dbReference>
<evidence type="ECO:0000256" key="11">
    <source>
        <dbReference type="ARBA" id="ARBA00031908"/>
    </source>
</evidence>
<dbReference type="PANTHER" id="PTHR10520:SF12">
    <property type="entry name" value="TRIFUNCTIONAL PURINE BIOSYNTHETIC PROTEIN ADENOSINE-3"/>
    <property type="match status" value="1"/>
</dbReference>
<dbReference type="NCBIfam" id="TIGR00878">
    <property type="entry name" value="purM"/>
    <property type="match status" value="1"/>
</dbReference>
<dbReference type="FunFam" id="3.90.650.10:FF:000011">
    <property type="entry name" value="Phosphoribosylformylglycinamidine cyclo-ligase"/>
    <property type="match status" value="1"/>
</dbReference>
<evidence type="ECO:0000256" key="8">
    <source>
        <dbReference type="ARBA" id="ARBA00022741"/>
    </source>
</evidence>
<keyword evidence="19" id="KW-1185">Reference proteome</keyword>
<organism evidence="18 19">
    <name type="scientific">Methanohalarchaeum thermophilum</name>
    <dbReference type="NCBI Taxonomy" id="1903181"/>
    <lineage>
        <taxon>Archaea</taxon>
        <taxon>Methanobacteriati</taxon>
        <taxon>Methanobacteriota</taxon>
        <taxon>Methanonatronarchaeia</taxon>
        <taxon>Methanonatronarchaeales</taxon>
        <taxon>Methanonatronarchaeaceae</taxon>
        <taxon>Candidatus Methanohalarchaeum</taxon>
    </lineage>
</organism>
<dbReference type="Gene3D" id="3.90.650.10">
    <property type="entry name" value="PurM-like C-terminal domain"/>
    <property type="match status" value="1"/>
</dbReference>
<dbReference type="EMBL" id="MSDW01000001">
    <property type="protein sequence ID" value="OKY78149.1"/>
    <property type="molecule type" value="Genomic_DNA"/>
</dbReference>
<keyword evidence="9 15" id="KW-0658">Purine biosynthesis</keyword>
<dbReference type="Pfam" id="PF00586">
    <property type="entry name" value="AIRS"/>
    <property type="match status" value="1"/>
</dbReference>